<evidence type="ECO:0000313" key="5">
    <source>
        <dbReference type="EMBL" id="PWN89389.1"/>
    </source>
</evidence>
<dbReference type="InParanoid" id="A0A316YJJ6"/>
<feature type="compositionally biased region" description="Polar residues" evidence="3">
    <location>
        <begin position="133"/>
        <end position="154"/>
    </location>
</feature>
<dbReference type="AlphaFoldDB" id="A0A316YJJ6"/>
<dbReference type="GO" id="GO:0101031">
    <property type="term" value="C:protein folding chaperone complex"/>
    <property type="evidence" value="ECO:0007669"/>
    <property type="project" value="TreeGrafter"/>
</dbReference>
<dbReference type="PANTHER" id="PTHR46423">
    <property type="entry name" value="RNA POLYMERASE II-ASSOCIATED PROTEIN 3"/>
    <property type="match status" value="1"/>
</dbReference>
<feature type="region of interest" description="Disordered" evidence="3">
    <location>
        <begin position="33"/>
        <end position="165"/>
    </location>
</feature>
<evidence type="ECO:0000256" key="3">
    <source>
        <dbReference type="SAM" id="MobiDB-lite"/>
    </source>
</evidence>
<reference evidence="5 6" key="1">
    <citation type="journal article" date="2018" name="Mol. Biol. Evol.">
        <title>Broad Genomic Sampling Reveals a Smut Pathogenic Ancestry of the Fungal Clade Ustilaginomycotina.</title>
        <authorList>
            <person name="Kijpornyongpan T."/>
            <person name="Mondo S.J."/>
            <person name="Barry K."/>
            <person name="Sandor L."/>
            <person name="Lee J."/>
            <person name="Lipzen A."/>
            <person name="Pangilinan J."/>
            <person name="LaButti K."/>
            <person name="Hainaut M."/>
            <person name="Henrissat B."/>
            <person name="Grigoriev I.V."/>
            <person name="Spatafora J.W."/>
            <person name="Aime M.C."/>
        </authorList>
    </citation>
    <scope>NUCLEOTIDE SEQUENCE [LARGE SCALE GENOMIC DNA]</scope>
    <source>
        <strain evidence="5 6">MCA 4198</strain>
    </source>
</reference>
<dbReference type="InterPro" id="IPR051966">
    <property type="entry name" value="RPAP3"/>
</dbReference>
<dbReference type="InterPro" id="IPR025986">
    <property type="entry name" value="RPAP3-like_C"/>
</dbReference>
<dbReference type="PANTHER" id="PTHR46423:SF1">
    <property type="entry name" value="RNA POLYMERASE II-ASSOCIATED PROTEIN 3"/>
    <property type="match status" value="1"/>
</dbReference>
<evidence type="ECO:0000256" key="2">
    <source>
        <dbReference type="ARBA" id="ARBA00022803"/>
    </source>
</evidence>
<dbReference type="STRING" id="215250.A0A316YJJ6"/>
<dbReference type="Pfam" id="PF13877">
    <property type="entry name" value="RPAP3_C"/>
    <property type="match status" value="1"/>
</dbReference>
<evidence type="ECO:0000256" key="1">
    <source>
        <dbReference type="ARBA" id="ARBA00022737"/>
    </source>
</evidence>
<organism evidence="5 6">
    <name type="scientific">Acaromyces ingoldii</name>
    <dbReference type="NCBI Taxonomy" id="215250"/>
    <lineage>
        <taxon>Eukaryota</taxon>
        <taxon>Fungi</taxon>
        <taxon>Dikarya</taxon>
        <taxon>Basidiomycota</taxon>
        <taxon>Ustilaginomycotina</taxon>
        <taxon>Exobasidiomycetes</taxon>
        <taxon>Exobasidiales</taxon>
        <taxon>Cryptobasidiaceae</taxon>
        <taxon>Acaromyces</taxon>
    </lineage>
</organism>
<proteinExistence type="predicted"/>
<dbReference type="Proteomes" id="UP000245768">
    <property type="component" value="Unassembled WGS sequence"/>
</dbReference>
<keyword evidence="6" id="KW-1185">Reference proteome</keyword>
<dbReference type="EMBL" id="KZ819637">
    <property type="protein sequence ID" value="PWN89389.1"/>
    <property type="molecule type" value="Genomic_DNA"/>
</dbReference>
<evidence type="ECO:0000259" key="4">
    <source>
        <dbReference type="Pfam" id="PF13877"/>
    </source>
</evidence>
<gene>
    <name evidence="5" type="ORF">FA10DRAFT_143885</name>
</gene>
<dbReference type="OrthoDB" id="629492at2759"/>
<evidence type="ECO:0000313" key="6">
    <source>
        <dbReference type="Proteomes" id="UP000245768"/>
    </source>
</evidence>
<feature type="compositionally biased region" description="Polar residues" evidence="3">
    <location>
        <begin position="91"/>
        <end position="105"/>
    </location>
</feature>
<feature type="domain" description="RNA-polymerase II-associated protein 3-like C-terminal" evidence="4">
    <location>
        <begin position="212"/>
        <end position="307"/>
    </location>
</feature>
<feature type="compositionally biased region" description="Basic and acidic residues" evidence="3">
    <location>
        <begin position="122"/>
        <end position="131"/>
    </location>
</feature>
<feature type="compositionally biased region" description="Basic and acidic residues" evidence="3">
    <location>
        <begin position="54"/>
        <end position="70"/>
    </location>
</feature>
<dbReference type="RefSeq" id="XP_025376587.1">
    <property type="nucleotide sequence ID" value="XM_025518055.1"/>
</dbReference>
<sequence length="334" mass="35988">MARLEDAIADFEKVLHLDAQNKDAKAEISALKKELVDEDRRRKERRQPPLDLDTEARKKESKGGTPRGEEGGSSVEAARRFLEQVGMDGNAPTQKPNSKSATSDTVPPPRFPGETGGMLREVSTRKLERTEGSPATATGQTSSSVDTGSLQVVESSARSDDATDASNEATIASLNALSSLGTPKRSSASAAAAAATAPRPPMVNSVMKRRLNAYDFHRAWREVSAGSSQDILDFLSSLDLEALPQTLGSLLEPDLLVSLLAGLTSISTKQQDGSEVQHTNVVGTVMRVLPSCDRFETALMFLSPSEKDVASTILDSLRRNKYASIESIGRRWSF</sequence>
<keyword evidence="2" id="KW-0802">TPR repeat</keyword>
<keyword evidence="1" id="KW-0677">Repeat</keyword>
<protein>
    <recommendedName>
        <fullName evidence="4">RNA-polymerase II-associated protein 3-like C-terminal domain-containing protein</fullName>
    </recommendedName>
</protein>
<dbReference type="GeneID" id="37039971"/>
<name>A0A316YJJ6_9BASI</name>
<accession>A0A316YJJ6</accession>